<gene>
    <name evidence="2" type="ORF">CLPUN_31090</name>
</gene>
<name>A0A1S8TDR2_9CLOT</name>
<dbReference type="OrthoDB" id="1902681at2"/>
<dbReference type="EMBL" id="LZZM01000181">
    <property type="protein sequence ID" value="OOM75754.1"/>
    <property type="molecule type" value="Genomic_DNA"/>
</dbReference>
<dbReference type="Proteomes" id="UP000190890">
    <property type="component" value="Unassembled WGS sequence"/>
</dbReference>
<evidence type="ECO:0000313" key="3">
    <source>
        <dbReference type="Proteomes" id="UP000190890"/>
    </source>
</evidence>
<evidence type="ECO:0000313" key="2">
    <source>
        <dbReference type="EMBL" id="OOM75754.1"/>
    </source>
</evidence>
<sequence length="332" mass="40038">MNKVVLLSEIRKEKINNINRLLKDNIVENEQEDNKKSYVNFEKKFDSLKNKNYFMDLKNNQTRYEKKLNTIIERIFSFSNKMPLIEFVNSIYNDELSKYAKIKYIKNNQTPNLKSCVYNMRILAEDDYRKFEYEIKFETVDDQNIAIIISKIDYENNCRNVINLNKKKKEYENDNMDNLNKELNDNCNRFLIMFNSNIEVPDTFEFKEESEGENIEYKVNVMKSWKYDFKQLFEKNMYLLFPMKVLDLRKRLLTISQEVISEELVKDEIVSFFKVMDKYLTKIKDENLISEKDTNEYKLIAIDLLTYFIKEKNNNFVDIKTDIEATLKHLVV</sequence>
<accession>A0A1S8TDR2</accession>
<evidence type="ECO:0000256" key="1">
    <source>
        <dbReference type="SAM" id="Coils"/>
    </source>
</evidence>
<keyword evidence="1" id="KW-0175">Coiled coil</keyword>
<protein>
    <submittedName>
        <fullName evidence="2">Uncharacterized protein</fullName>
    </submittedName>
</protein>
<dbReference type="AlphaFoldDB" id="A0A1S8TDR2"/>
<comment type="caution">
    <text evidence="2">The sequence shown here is derived from an EMBL/GenBank/DDBJ whole genome shotgun (WGS) entry which is preliminary data.</text>
</comment>
<feature type="coiled-coil region" evidence="1">
    <location>
        <begin position="154"/>
        <end position="186"/>
    </location>
</feature>
<reference evidence="2 3" key="1">
    <citation type="submission" date="2016-05" db="EMBL/GenBank/DDBJ databases">
        <title>Microbial solvent formation.</title>
        <authorList>
            <person name="Poehlein A."/>
            <person name="Montoya Solano J.D."/>
            <person name="Flitsch S."/>
            <person name="Krabben P."/>
            <person name="Duerre P."/>
            <person name="Daniel R."/>
        </authorList>
    </citation>
    <scope>NUCLEOTIDE SEQUENCE [LARGE SCALE GENOMIC DNA]</scope>
    <source>
        <strain evidence="2 3">DSM 2619</strain>
    </source>
</reference>
<proteinExistence type="predicted"/>
<organism evidence="2 3">
    <name type="scientific">Clostridium puniceum</name>
    <dbReference type="NCBI Taxonomy" id="29367"/>
    <lineage>
        <taxon>Bacteria</taxon>
        <taxon>Bacillati</taxon>
        <taxon>Bacillota</taxon>
        <taxon>Clostridia</taxon>
        <taxon>Eubacteriales</taxon>
        <taxon>Clostridiaceae</taxon>
        <taxon>Clostridium</taxon>
    </lineage>
</organism>
<keyword evidence="3" id="KW-1185">Reference proteome</keyword>